<feature type="transmembrane region" description="Helical" evidence="17">
    <location>
        <begin position="172"/>
        <end position="191"/>
    </location>
</feature>
<evidence type="ECO:0000256" key="7">
    <source>
        <dbReference type="ARBA" id="ARBA00022792"/>
    </source>
</evidence>
<feature type="domain" description="NADH-Ubiquinone oxidoreductase (complex I) chain 5 N-terminal" evidence="19">
    <location>
        <begin position="68"/>
        <end position="118"/>
    </location>
</feature>
<evidence type="ECO:0000259" key="19">
    <source>
        <dbReference type="Pfam" id="PF00662"/>
    </source>
</evidence>
<dbReference type="PANTHER" id="PTHR42829">
    <property type="entry name" value="NADH-UBIQUINONE OXIDOREDUCTASE CHAIN 5"/>
    <property type="match status" value="1"/>
</dbReference>
<dbReference type="Pfam" id="PF00662">
    <property type="entry name" value="Proton_antipo_N"/>
    <property type="match status" value="1"/>
</dbReference>
<dbReference type="GO" id="GO:0005743">
    <property type="term" value="C:mitochondrial inner membrane"/>
    <property type="evidence" value="ECO:0007669"/>
    <property type="project" value="UniProtKB-SubCell"/>
</dbReference>
<evidence type="ECO:0000256" key="15">
    <source>
        <dbReference type="ARBA" id="ARBA00024313"/>
    </source>
</evidence>
<dbReference type="GO" id="GO:0042773">
    <property type="term" value="P:ATP synthesis coupled electron transport"/>
    <property type="evidence" value="ECO:0007669"/>
    <property type="project" value="InterPro"/>
</dbReference>
<comment type="catalytic activity">
    <reaction evidence="16 17">
        <text>a ubiquinone + NADH + 5 H(+)(in) = a ubiquinol + NAD(+) + 4 H(+)(out)</text>
        <dbReference type="Rhea" id="RHEA:29091"/>
        <dbReference type="Rhea" id="RHEA-COMP:9565"/>
        <dbReference type="Rhea" id="RHEA-COMP:9566"/>
        <dbReference type="ChEBI" id="CHEBI:15378"/>
        <dbReference type="ChEBI" id="CHEBI:16389"/>
        <dbReference type="ChEBI" id="CHEBI:17976"/>
        <dbReference type="ChEBI" id="CHEBI:57540"/>
        <dbReference type="ChEBI" id="CHEBI:57945"/>
        <dbReference type="EC" id="7.1.1.2"/>
    </reaction>
</comment>
<evidence type="ECO:0000256" key="13">
    <source>
        <dbReference type="ARBA" id="ARBA00023128"/>
    </source>
</evidence>
<evidence type="ECO:0000256" key="14">
    <source>
        <dbReference type="ARBA" id="ARBA00023136"/>
    </source>
</evidence>
<keyword evidence="5" id="KW-0679">Respiratory chain</keyword>
<dbReference type="InterPro" id="IPR018393">
    <property type="entry name" value="NADHpl_OxRdtase_5_subgr"/>
</dbReference>
<dbReference type="InterPro" id="IPR010934">
    <property type="entry name" value="NADH_DH_su5_C"/>
</dbReference>
<feature type="transmembrane region" description="Helical" evidence="17">
    <location>
        <begin position="245"/>
        <end position="266"/>
    </location>
</feature>
<evidence type="ECO:0000256" key="8">
    <source>
        <dbReference type="ARBA" id="ARBA00022967"/>
    </source>
</evidence>
<organism evidence="21">
    <name type="scientific">Bison priscus</name>
    <name type="common">Steppe wisent</name>
    <name type="synonym">Steppe bison</name>
    <dbReference type="NCBI Taxonomy" id="268291"/>
    <lineage>
        <taxon>Eukaryota</taxon>
        <taxon>Metazoa</taxon>
        <taxon>Chordata</taxon>
        <taxon>Craniata</taxon>
        <taxon>Vertebrata</taxon>
        <taxon>Euteleostomi</taxon>
        <taxon>Mammalia</taxon>
        <taxon>Eutheria</taxon>
        <taxon>Laurasiatheria</taxon>
        <taxon>Artiodactyla</taxon>
        <taxon>Ruminantia</taxon>
        <taxon>Pecora</taxon>
        <taxon>Bovidae</taxon>
        <taxon>Bovinae</taxon>
        <taxon>Bison</taxon>
    </lineage>
</organism>
<protein>
    <recommendedName>
        <fullName evidence="3 17">NADH-ubiquinone oxidoreductase chain 5</fullName>
        <ecNumber evidence="2 17">7.1.1.2</ecNumber>
    </recommendedName>
</protein>
<dbReference type="InterPro" id="IPR003945">
    <property type="entry name" value="NU5C-like"/>
</dbReference>
<evidence type="ECO:0000256" key="6">
    <source>
        <dbReference type="ARBA" id="ARBA00022692"/>
    </source>
</evidence>
<evidence type="ECO:0000256" key="11">
    <source>
        <dbReference type="ARBA" id="ARBA00023027"/>
    </source>
</evidence>
<feature type="transmembrane region" description="Helical" evidence="17">
    <location>
        <begin position="117"/>
        <end position="134"/>
    </location>
</feature>
<feature type="transmembrane region" description="Helical" evidence="17">
    <location>
        <begin position="34"/>
        <end position="55"/>
    </location>
</feature>
<evidence type="ECO:0000256" key="3">
    <source>
        <dbReference type="ARBA" id="ARBA00021096"/>
    </source>
</evidence>
<evidence type="ECO:0000256" key="2">
    <source>
        <dbReference type="ARBA" id="ARBA00012944"/>
    </source>
</evidence>
<evidence type="ECO:0000256" key="17">
    <source>
        <dbReference type="RuleBase" id="RU003404"/>
    </source>
</evidence>
<keyword evidence="14 17" id="KW-0472">Membrane</keyword>
<keyword evidence="8" id="KW-1278">Translocase</keyword>
<evidence type="ECO:0000256" key="9">
    <source>
        <dbReference type="ARBA" id="ARBA00022982"/>
    </source>
</evidence>
<dbReference type="EC" id="7.1.1.2" evidence="2 17"/>
<keyword evidence="7" id="KW-0999">Mitochondrion inner membrane</keyword>
<dbReference type="GeneID" id="24570292"/>
<feature type="transmembrane region" description="Helical" evidence="17">
    <location>
        <begin position="484"/>
        <end position="502"/>
    </location>
</feature>
<evidence type="ECO:0000256" key="1">
    <source>
        <dbReference type="ARBA" id="ARBA00004448"/>
    </source>
</evidence>
<evidence type="ECO:0000256" key="16">
    <source>
        <dbReference type="ARBA" id="ARBA00049551"/>
    </source>
</evidence>
<dbReference type="GO" id="GO:0003954">
    <property type="term" value="F:NADH dehydrogenase activity"/>
    <property type="evidence" value="ECO:0007669"/>
    <property type="project" value="TreeGrafter"/>
</dbReference>
<accession>A0A0H3V1W9</accession>
<dbReference type="CTD" id="4540"/>
<evidence type="ECO:0000259" key="20">
    <source>
        <dbReference type="Pfam" id="PF06455"/>
    </source>
</evidence>
<comment type="function">
    <text evidence="15 17">Core subunit of the mitochondrial membrane respiratory chain NADH dehydrogenase (Complex I) which catalyzes electron transfer from NADH through the respiratory chain, using ubiquinone as an electron acceptor. Essential for the catalytic activity and assembly of complex I.</text>
</comment>
<comment type="similarity">
    <text evidence="17">Belongs to the complex I subunit 5 family.</text>
</comment>
<dbReference type="RefSeq" id="YP_009144028.1">
    <property type="nucleotide sequence ID" value="NC_027233.1"/>
</dbReference>
<keyword evidence="11 17" id="KW-0520">NAD</keyword>
<feature type="transmembrane region" description="Helical" evidence="17">
    <location>
        <begin position="272"/>
        <end position="294"/>
    </location>
</feature>
<feature type="domain" description="NADH:quinone oxidoreductase/Mrp antiporter transmembrane" evidence="18">
    <location>
        <begin position="134"/>
        <end position="418"/>
    </location>
</feature>
<evidence type="ECO:0000259" key="18">
    <source>
        <dbReference type="Pfam" id="PF00361"/>
    </source>
</evidence>
<feature type="transmembrane region" description="Helical" evidence="17">
    <location>
        <begin position="368"/>
        <end position="386"/>
    </location>
</feature>
<name>A0A0H3V1W9_BISPR</name>
<keyword evidence="12 17" id="KW-0830">Ubiquinone</keyword>
<gene>
    <name evidence="21" type="primary">ND5</name>
</gene>
<evidence type="ECO:0000256" key="4">
    <source>
        <dbReference type="ARBA" id="ARBA00022448"/>
    </source>
</evidence>
<feature type="transmembrane region" description="Helical" evidence="17">
    <location>
        <begin position="586"/>
        <end position="604"/>
    </location>
</feature>
<feature type="transmembrane region" description="Helical" evidence="17">
    <location>
        <begin position="84"/>
        <end position="105"/>
    </location>
</feature>
<dbReference type="Pfam" id="PF06455">
    <property type="entry name" value="NADH5_C"/>
    <property type="match status" value="1"/>
</dbReference>
<dbReference type="Pfam" id="PF00361">
    <property type="entry name" value="Proton_antipo_M"/>
    <property type="match status" value="1"/>
</dbReference>
<evidence type="ECO:0000256" key="5">
    <source>
        <dbReference type="ARBA" id="ARBA00022660"/>
    </source>
</evidence>
<keyword evidence="13 17" id="KW-0496">Mitochondrion</keyword>
<dbReference type="GO" id="GO:0015990">
    <property type="term" value="P:electron transport coupled proton transport"/>
    <property type="evidence" value="ECO:0007669"/>
    <property type="project" value="TreeGrafter"/>
</dbReference>
<keyword evidence="10 17" id="KW-1133">Transmembrane helix</keyword>
<dbReference type="PRINTS" id="PR01434">
    <property type="entry name" value="NADHDHGNASE5"/>
</dbReference>
<keyword evidence="9" id="KW-0249">Electron transport</keyword>
<dbReference type="PANTHER" id="PTHR42829:SF2">
    <property type="entry name" value="NADH-UBIQUINONE OXIDOREDUCTASE CHAIN 5"/>
    <property type="match status" value="1"/>
</dbReference>
<feature type="transmembrane region" description="Helical" evidence="17">
    <location>
        <begin position="140"/>
        <end position="160"/>
    </location>
</feature>
<feature type="transmembrane region" description="Helical" evidence="17">
    <location>
        <begin position="453"/>
        <end position="472"/>
    </location>
</feature>
<dbReference type="AlphaFoldDB" id="A0A0H3V1W9"/>
<dbReference type="InterPro" id="IPR001750">
    <property type="entry name" value="ND/Mrp_TM"/>
</dbReference>
<evidence type="ECO:0000256" key="10">
    <source>
        <dbReference type="ARBA" id="ARBA00022989"/>
    </source>
</evidence>
<feature type="transmembrane region" description="Helical" evidence="17">
    <location>
        <begin position="6"/>
        <end position="27"/>
    </location>
</feature>
<dbReference type="InterPro" id="IPR001516">
    <property type="entry name" value="Proton_antipo_N"/>
</dbReference>
<feature type="transmembrane region" description="Helical" evidence="17">
    <location>
        <begin position="406"/>
        <end position="432"/>
    </location>
</feature>
<evidence type="ECO:0000256" key="12">
    <source>
        <dbReference type="ARBA" id="ARBA00023075"/>
    </source>
</evidence>
<keyword evidence="6 17" id="KW-0812">Transmembrane</keyword>
<reference evidence="21" key="1">
    <citation type="journal article" date="2015" name="PLoS ONE">
        <title>Hunting the Extinct Steppe Bison (Bison priscus) Mitochondrial Genome in the Trois-Freres Paleolithic Painted Cave.</title>
        <authorList>
            <person name="Marsolier-Kergoat M.C."/>
            <person name="Palacio P."/>
            <person name="Berthonaud V."/>
            <person name="Maksud F."/>
            <person name="Stafford T."/>
            <person name="Begouen R."/>
            <person name="Elalouf J.M."/>
        </authorList>
    </citation>
    <scope>NUCLEOTIDE SEQUENCE</scope>
    <source>
        <tissue evidence="21">Bone</tissue>
    </source>
</reference>
<keyword evidence="4 17" id="KW-0813">Transport</keyword>
<dbReference type="NCBIfam" id="TIGR01974">
    <property type="entry name" value="NDH_I_L"/>
    <property type="match status" value="1"/>
</dbReference>
<evidence type="ECO:0000313" key="21">
    <source>
        <dbReference type="EMBL" id="AJG02470.1"/>
    </source>
</evidence>
<sequence>MNMFSSFSLVTLLLLTVPIMMTSLNTYKPSNYPLYVKTTISYAFITSMIPTMMFIHSGQELIISNWHWLTIQTLKLSLSFKMDYFSVMFVPVALFVTWSIMEFSMWYMHSDPNINKFFKYLLLFLITMMILVTANNLFQLFIGWEGVGIMSFLLIGWWYGRADANTAALQAVLYNRIGDIGFILAMAWFLTNLNTWDLQQIFMLDPDNSNMPLMGLVLAATGKSAQFGLHPWLPSAMEGPTPVSALLHSSTMVVAGIFLLIRFYPLTENNKYIQSITLCLGAITTLFTAMCALTQNDIKKIIAFSTSSQLGLMMVTIGINQPYLAFLHICTHAFFKAMLFMCSGSMIHSLNDEQDIRKMGGLFKAMPFTTTALIVGSLALTGMPFLTGFYSKDLIIEAANTSYTNAWALLMTLIATSFTAIYSTRIIFFALLGQPRFSTLININENNPFLINSIKRLLIGSLFAGYIISNNIPPTTVPQMTMPYYLKTTALIVTILGFTLALEISNMTKNLKFHHPSNTFKFSTLLGYFPTIMHRLAPYMNLSMSQKSASSLLDLIWLEAILPKTISLAQMKASTLVTNQKGLIKLYFLSFLITILISMILFNFHE</sequence>
<proteinExistence type="inferred from homology"/>
<geneLocation type="mitochondrion" evidence="21"/>
<feature type="domain" description="NADH dehydrogenase subunit 5 C-terminal" evidence="20">
    <location>
        <begin position="422"/>
        <end position="602"/>
    </location>
</feature>
<comment type="subcellular location">
    <subcellularLocation>
        <location evidence="1">Mitochondrion inner membrane</location>
        <topology evidence="1">Multi-pass membrane protein</topology>
    </subcellularLocation>
</comment>
<dbReference type="EMBL" id="KM593920">
    <property type="protein sequence ID" value="AJG02470.1"/>
    <property type="molecule type" value="Genomic_DNA"/>
</dbReference>
<dbReference type="GO" id="GO:0008137">
    <property type="term" value="F:NADH dehydrogenase (ubiquinone) activity"/>
    <property type="evidence" value="ECO:0007669"/>
    <property type="project" value="UniProtKB-EC"/>
</dbReference>